<dbReference type="Pfam" id="PF24626">
    <property type="entry name" value="SH3_Tf2-1"/>
    <property type="match status" value="1"/>
</dbReference>
<evidence type="ECO:0000313" key="3">
    <source>
        <dbReference type="EMBL" id="GJT06238.1"/>
    </source>
</evidence>
<dbReference type="EMBL" id="BQNB010012651">
    <property type="protein sequence ID" value="GJT06238.1"/>
    <property type="molecule type" value="Genomic_DNA"/>
</dbReference>
<accession>A0ABQ5AXT8</accession>
<reference evidence="3" key="2">
    <citation type="submission" date="2022-01" db="EMBL/GenBank/DDBJ databases">
        <authorList>
            <person name="Yamashiro T."/>
            <person name="Shiraishi A."/>
            <person name="Satake H."/>
            <person name="Nakayama K."/>
        </authorList>
    </citation>
    <scope>NUCLEOTIDE SEQUENCE</scope>
</reference>
<evidence type="ECO:0000259" key="2">
    <source>
        <dbReference type="Pfam" id="PF24626"/>
    </source>
</evidence>
<feature type="domain" description="Tf2-1-like SH3-like" evidence="2">
    <location>
        <begin position="197"/>
        <end position="261"/>
    </location>
</feature>
<dbReference type="InterPro" id="IPR056924">
    <property type="entry name" value="SH3_Tf2-1"/>
</dbReference>
<keyword evidence="4" id="KW-1185">Reference proteome</keyword>
<name>A0ABQ5AXT8_9ASTR</name>
<comment type="caution">
    <text evidence="3">The sequence shown here is derived from an EMBL/GenBank/DDBJ whole genome shotgun (WGS) entry which is preliminary data.</text>
</comment>
<protein>
    <recommendedName>
        <fullName evidence="2">Tf2-1-like SH3-like domain-containing protein</fullName>
    </recommendedName>
</protein>
<proteinExistence type="predicted"/>
<dbReference type="PANTHER" id="PTHR46148:SF59">
    <property type="entry name" value="NUCLEOTIDYLTRANSFERASE, RIBONUCLEASE H"/>
    <property type="match status" value="1"/>
</dbReference>
<dbReference type="Proteomes" id="UP001151760">
    <property type="component" value="Unassembled WGS sequence"/>
</dbReference>
<sequence>MSMTIQSSVKDKILATSSETSKVENAPAEMLRDLDQQMEKRADDGKANVVTDALSRKERVKPRRVRAMAMTIQYGMERKGDESLYFMDRIWVLLVGSVMDEAHASRLRWMIYLVVLADAAESVRDTIGFEYCLASSSGWTKSPVLWAEIGESSLIGPELVQETTDKVVLIKEKLKAARDRQKSYADNRRKPLEFEVGDRVMLKVSPWKGVIRFGKKGKLAPRYVGPFEILERIGPVAYRLRLPKELSKVHDTFHVSNLKKCLADASLHVPLDEIKVDKTLCFVEEPVEIRIREVKSLKRSRISLVKVRWNSKRGPELVKPLVLTYASVAMYELCARILGIALASVVYVVRSMALCSIGGVYVVRSMALCSIGGVLSSLISLNRGSFDVIVGMDWLSKRKFVIVCHEKVVRIIIGSCKTRVSYDLVIFREEHQCRLLRREAWSSFEVSVGITEEGEVVYYLRLIAIFFRLLNTLTSLTERNQKYECGAEREEAFQTLKNDLCDASINQMTRYWPTPVRSQVEERAKKKCCVTGPQMKGGQMLVPLVGSEMDEAHASSSSKPSLGLWGAGFCVLSTGKGYRGNGEVGNELGDVLGVVVLAINRGRGGYKVGGKWGRGTVMVRRIGPSKSSQSLSIAHKWAVEID</sequence>
<reference evidence="3" key="1">
    <citation type="journal article" date="2022" name="Int. J. Mol. Sci.">
        <title>Draft Genome of Tanacetum Coccineum: Genomic Comparison of Closely Related Tanacetum-Family Plants.</title>
        <authorList>
            <person name="Yamashiro T."/>
            <person name="Shiraishi A."/>
            <person name="Nakayama K."/>
            <person name="Satake H."/>
        </authorList>
    </citation>
    <scope>NUCLEOTIDE SEQUENCE</scope>
</reference>
<feature type="region of interest" description="Disordered" evidence="1">
    <location>
        <begin position="1"/>
        <end position="21"/>
    </location>
</feature>
<evidence type="ECO:0000313" key="4">
    <source>
        <dbReference type="Proteomes" id="UP001151760"/>
    </source>
</evidence>
<organism evidence="3 4">
    <name type="scientific">Tanacetum coccineum</name>
    <dbReference type="NCBI Taxonomy" id="301880"/>
    <lineage>
        <taxon>Eukaryota</taxon>
        <taxon>Viridiplantae</taxon>
        <taxon>Streptophyta</taxon>
        <taxon>Embryophyta</taxon>
        <taxon>Tracheophyta</taxon>
        <taxon>Spermatophyta</taxon>
        <taxon>Magnoliopsida</taxon>
        <taxon>eudicotyledons</taxon>
        <taxon>Gunneridae</taxon>
        <taxon>Pentapetalae</taxon>
        <taxon>asterids</taxon>
        <taxon>campanulids</taxon>
        <taxon>Asterales</taxon>
        <taxon>Asteraceae</taxon>
        <taxon>Asteroideae</taxon>
        <taxon>Anthemideae</taxon>
        <taxon>Anthemidinae</taxon>
        <taxon>Tanacetum</taxon>
    </lineage>
</organism>
<dbReference type="PANTHER" id="PTHR46148">
    <property type="entry name" value="CHROMO DOMAIN-CONTAINING PROTEIN"/>
    <property type="match status" value="1"/>
</dbReference>
<evidence type="ECO:0000256" key="1">
    <source>
        <dbReference type="SAM" id="MobiDB-lite"/>
    </source>
</evidence>
<gene>
    <name evidence="3" type="ORF">Tco_0840700</name>
</gene>
<dbReference type="Pfam" id="PF08284">
    <property type="entry name" value="RVP_2"/>
    <property type="match status" value="1"/>
</dbReference>